<gene>
    <name evidence="1" type="ORF">HIJ39_00200</name>
</gene>
<reference evidence="1 2" key="1">
    <citation type="submission" date="2020-04" db="EMBL/GenBank/DDBJ databases">
        <authorList>
            <person name="Zhang R."/>
            <person name="Schippers A."/>
        </authorList>
    </citation>
    <scope>NUCLEOTIDE SEQUENCE [LARGE SCALE GENOMIC DNA]</scope>
    <source>
        <strain evidence="1 2">DSM 109850</strain>
    </source>
</reference>
<accession>A0A7Y0L0N0</accession>
<dbReference type="AlphaFoldDB" id="A0A7Y0L0N0"/>
<evidence type="ECO:0000313" key="2">
    <source>
        <dbReference type="Proteomes" id="UP000533476"/>
    </source>
</evidence>
<dbReference type="Proteomes" id="UP000533476">
    <property type="component" value="Unassembled WGS sequence"/>
</dbReference>
<comment type="caution">
    <text evidence="1">The sequence shown here is derived from an EMBL/GenBank/DDBJ whole genome shotgun (WGS) entry which is preliminary data.</text>
</comment>
<sequence>MLAHPTPAQAFPTRAQRQAVYFAAHPVWQQWRTTGGVLWNAVSTLDSPGLVLARQIHKAAAWVLDTAFSQAPADVGLWLVLGPVVRASWHQWRIVATQPVTATPTQTLQLSPAAQGALQALRQWDPVLNQRAPASPEAALLAVCQGLAVVPTQNPTATTAPSVRLHTLTDQDTLLTLASQYLGNPELWPTIRALNHLRSPYISPRLWDQYGPPVAAFELTTATSAQPFVAAPVVNAGATTVTLPGVPGPLAQSGTVVVLEQWTSTGRQQEAHPIQSYNPDTFVATLTEAVTASYGVGALMSLNLNPAQLTTQVLAPGQSIQIPLSGQPTSAQLTDPQDPMGTDIYVDEQGFLARTDTGDLMTATGIQNLAGALRRRLDSALGTVPLHPTTYGSGLPSVVGQPMLGTHIITGYVRTALLQDPRVTSVPTVTVQQHGTAWIIVAQCQVRSMPSPIPVTTTFIQAA</sequence>
<protein>
    <submittedName>
        <fullName evidence="1">Uncharacterized protein</fullName>
    </submittedName>
</protein>
<name>A0A7Y0L0N0_9FIRM</name>
<dbReference type="SUPFAM" id="SSF160719">
    <property type="entry name" value="gpW/gp25-like"/>
    <property type="match status" value="1"/>
</dbReference>
<organism evidence="1 2">
    <name type="scientific">Sulfobacillus harzensis</name>
    <dbReference type="NCBI Taxonomy" id="2729629"/>
    <lineage>
        <taxon>Bacteria</taxon>
        <taxon>Bacillati</taxon>
        <taxon>Bacillota</taxon>
        <taxon>Clostridia</taxon>
        <taxon>Eubacteriales</taxon>
        <taxon>Clostridiales Family XVII. Incertae Sedis</taxon>
        <taxon>Sulfobacillus</taxon>
    </lineage>
</organism>
<keyword evidence="2" id="KW-1185">Reference proteome</keyword>
<evidence type="ECO:0000313" key="1">
    <source>
        <dbReference type="EMBL" id="NMP20782.1"/>
    </source>
</evidence>
<dbReference type="EMBL" id="JABBVZ010000001">
    <property type="protein sequence ID" value="NMP20782.1"/>
    <property type="molecule type" value="Genomic_DNA"/>
</dbReference>
<dbReference type="RefSeq" id="WP_169095478.1">
    <property type="nucleotide sequence ID" value="NZ_JABBVZ010000001.1"/>
</dbReference>
<proteinExistence type="predicted"/>
<dbReference type="Gene3D" id="3.10.450.40">
    <property type="match status" value="1"/>
</dbReference>